<gene>
    <name evidence="5" type="ORF">GAYE_SCF59G6441</name>
</gene>
<proteinExistence type="inferred from homology"/>
<dbReference type="EMBL" id="JANCYU010000065">
    <property type="protein sequence ID" value="KAK4528497.1"/>
    <property type="molecule type" value="Genomic_DNA"/>
</dbReference>
<dbReference type="PANTHER" id="PTHR43899">
    <property type="entry name" value="RH59310P"/>
    <property type="match status" value="1"/>
</dbReference>
<keyword evidence="4" id="KW-0472">Membrane</keyword>
<comment type="caution">
    <text evidence="5">The sequence shown here is derived from an EMBL/GenBank/DDBJ whole genome shotgun (WGS) entry which is preliminary data.</text>
</comment>
<organism evidence="5 6">
    <name type="scientific">Galdieria yellowstonensis</name>
    <dbReference type="NCBI Taxonomy" id="3028027"/>
    <lineage>
        <taxon>Eukaryota</taxon>
        <taxon>Rhodophyta</taxon>
        <taxon>Bangiophyceae</taxon>
        <taxon>Galdieriales</taxon>
        <taxon>Galdieriaceae</taxon>
        <taxon>Galdieria</taxon>
    </lineage>
</organism>
<evidence type="ECO:0000256" key="4">
    <source>
        <dbReference type="SAM" id="Phobius"/>
    </source>
</evidence>
<dbReference type="FunFam" id="3.40.50.720:FF:000137">
    <property type="entry name" value="Hydroxysteroid (17-beta) dehydrogenase 3"/>
    <property type="match status" value="1"/>
</dbReference>
<dbReference type="PRINTS" id="PR00081">
    <property type="entry name" value="GDHRDH"/>
</dbReference>
<evidence type="ECO:0000313" key="6">
    <source>
        <dbReference type="Proteomes" id="UP001300502"/>
    </source>
</evidence>
<keyword evidence="4" id="KW-0812">Transmembrane</keyword>
<keyword evidence="3" id="KW-0560">Oxidoreductase</keyword>
<dbReference type="PIRSF" id="PIRSF000126">
    <property type="entry name" value="11-beta-HSD1"/>
    <property type="match status" value="1"/>
</dbReference>
<dbReference type="InterPro" id="IPR051019">
    <property type="entry name" value="VLCFA-Steroid_DH"/>
</dbReference>
<keyword evidence="4" id="KW-1133">Transmembrane helix</keyword>
<dbReference type="InterPro" id="IPR002347">
    <property type="entry name" value="SDR_fam"/>
</dbReference>
<evidence type="ECO:0000313" key="5">
    <source>
        <dbReference type="EMBL" id="KAK4528497.1"/>
    </source>
</evidence>
<dbReference type="Proteomes" id="UP001300502">
    <property type="component" value="Unassembled WGS sequence"/>
</dbReference>
<dbReference type="SUPFAM" id="SSF51735">
    <property type="entry name" value="NAD(P)-binding Rossmann-fold domains"/>
    <property type="match status" value="1"/>
</dbReference>
<dbReference type="AlphaFoldDB" id="A0AAV9IMI2"/>
<comment type="similarity">
    <text evidence="1">Belongs to the short-chain dehydrogenases/reductases (SDR) family.</text>
</comment>
<evidence type="ECO:0000256" key="3">
    <source>
        <dbReference type="ARBA" id="ARBA00023002"/>
    </source>
</evidence>
<dbReference type="GO" id="GO:0016491">
    <property type="term" value="F:oxidoreductase activity"/>
    <property type="evidence" value="ECO:0007669"/>
    <property type="project" value="UniProtKB-KW"/>
</dbReference>
<evidence type="ECO:0000256" key="1">
    <source>
        <dbReference type="ARBA" id="ARBA00006484"/>
    </source>
</evidence>
<evidence type="ECO:0000256" key="2">
    <source>
        <dbReference type="ARBA" id="ARBA00022857"/>
    </source>
</evidence>
<dbReference type="Gene3D" id="3.40.50.720">
    <property type="entry name" value="NAD(P)-binding Rossmann-like Domain"/>
    <property type="match status" value="1"/>
</dbReference>
<keyword evidence="2" id="KW-0521">NADP</keyword>
<dbReference type="PANTHER" id="PTHR43899:SF13">
    <property type="entry name" value="RH59310P"/>
    <property type="match status" value="1"/>
</dbReference>
<keyword evidence="6" id="KW-1185">Reference proteome</keyword>
<dbReference type="InterPro" id="IPR036291">
    <property type="entry name" value="NAD(P)-bd_dom_sf"/>
</dbReference>
<dbReference type="CDD" id="cd05356">
    <property type="entry name" value="17beta-HSD1_like_SDR_c"/>
    <property type="match status" value="1"/>
</dbReference>
<dbReference type="Pfam" id="PF00106">
    <property type="entry name" value="adh_short"/>
    <property type="match status" value="1"/>
</dbReference>
<feature type="transmembrane region" description="Helical" evidence="4">
    <location>
        <begin position="6"/>
        <end position="27"/>
    </location>
</feature>
<name>A0AAV9IMI2_9RHOD</name>
<protein>
    <submittedName>
        <fullName evidence="5">Uncharacterized protein</fullName>
    </submittedName>
</protein>
<reference evidence="5 6" key="1">
    <citation type="submission" date="2022-07" db="EMBL/GenBank/DDBJ databases">
        <title>Genome-wide signatures of adaptation to extreme environments.</title>
        <authorList>
            <person name="Cho C.H."/>
            <person name="Yoon H.S."/>
        </authorList>
    </citation>
    <scope>NUCLEOTIDE SEQUENCE [LARGE SCALE GENOMIC DNA]</scope>
    <source>
        <strain evidence="5 6">108.79 E11</strain>
    </source>
</reference>
<sequence>MVGEWYFSTLGALVCFSLLFQLLRFIYRHWFRGSFSWEPYRGEWAVVTGASYGIGAAYAVQLAKNGLNVVLIARSVDKLQQVAQQVEKNGAKSQIISFDFASASVDDWKRLENQLSSLTTSVLVNNVGVNVSLPTSFLEMDEEKIHQIVQVNIVATQKITRLIVPKMVQRKKGVVLFLSSGGGVLSPAPYLSVYSGTKAYENALALALAGELESSGVVVQSITPFFITSEMSKIRKSSLAVPSAERFARDSLKSVGYEVSCNPYWFHEFLALVISYLPLKLQIRYVAKLHRGLREKGLRKMSSAEKKSKI</sequence>
<accession>A0AAV9IMI2</accession>